<name>B3DUG8_METI4</name>
<evidence type="ECO:0000313" key="1">
    <source>
        <dbReference type="EMBL" id="ACD82971.1"/>
    </source>
</evidence>
<dbReference type="Proteomes" id="UP000009149">
    <property type="component" value="Chromosome"/>
</dbReference>
<accession>B3DUG8</accession>
<dbReference type="HOGENOM" id="CLU_2508890_0_0_0"/>
<organism evidence="1 2">
    <name type="scientific">Methylacidiphilum infernorum (isolate V4)</name>
    <name type="common">Methylokorus infernorum (strain V4)</name>
    <dbReference type="NCBI Taxonomy" id="481448"/>
    <lineage>
        <taxon>Bacteria</taxon>
        <taxon>Pseudomonadati</taxon>
        <taxon>Verrucomicrobiota</taxon>
        <taxon>Methylacidiphilae</taxon>
        <taxon>Methylacidiphilales</taxon>
        <taxon>Methylacidiphilaceae</taxon>
        <taxon>Methylacidiphilum (ex Ratnadevi et al. 2023)</taxon>
    </lineage>
</organism>
<protein>
    <submittedName>
        <fullName evidence="1">Uncharacterized protein</fullName>
    </submittedName>
</protein>
<gene>
    <name evidence="1" type="ordered locus">Minf_0916</name>
</gene>
<dbReference type="KEGG" id="min:Minf_0916"/>
<dbReference type="AlphaFoldDB" id="B3DUG8"/>
<dbReference type="EMBL" id="CP000975">
    <property type="protein sequence ID" value="ACD82971.1"/>
    <property type="molecule type" value="Genomic_DNA"/>
</dbReference>
<dbReference type="STRING" id="481448.Minf_0916"/>
<proteinExistence type="predicted"/>
<evidence type="ECO:0000313" key="2">
    <source>
        <dbReference type="Proteomes" id="UP000009149"/>
    </source>
</evidence>
<reference evidence="1 2" key="1">
    <citation type="journal article" date="2008" name="Biol. Direct">
        <title>Complete genome sequence of the extremely acidophilic methanotroph isolate V4, Methylacidiphilum infernorum, a representative of the bacterial phylum Verrucomicrobia.</title>
        <authorList>
            <person name="Hou S."/>
            <person name="Makarova K.S."/>
            <person name="Saw J.H."/>
            <person name="Senin P."/>
            <person name="Ly B.V."/>
            <person name="Zhou Z."/>
            <person name="Ren Y."/>
            <person name="Wang J."/>
            <person name="Galperin M.Y."/>
            <person name="Omelchenko M.V."/>
            <person name="Wolf Y.I."/>
            <person name="Yutin N."/>
            <person name="Koonin E.V."/>
            <person name="Stott M.B."/>
            <person name="Mountain B.W."/>
            <person name="Crowe M.A."/>
            <person name="Smirnova A.V."/>
            <person name="Dunfield P.F."/>
            <person name="Feng L."/>
            <person name="Wang L."/>
            <person name="Alam M."/>
        </authorList>
    </citation>
    <scope>NUCLEOTIDE SEQUENCE [LARGE SCALE GENOMIC DNA]</scope>
    <source>
        <strain evidence="2">Isolate V4</strain>
    </source>
</reference>
<sequence length="85" mass="9564">MDNSKLFDFLFYRSIVQMNPILKAPFFARLYKSPLILGSPGKSRVVQDGDPLTRKRKTQGKNLVASRLKIRSAHHGLGRVIAVTP</sequence>